<evidence type="ECO:0000259" key="2">
    <source>
        <dbReference type="Pfam" id="PF04892"/>
    </source>
</evidence>
<dbReference type="EMBL" id="CP025781">
    <property type="protein sequence ID" value="QBC43109.1"/>
    <property type="molecule type" value="Genomic_DNA"/>
</dbReference>
<feature type="transmembrane region" description="Helical" evidence="1">
    <location>
        <begin position="6"/>
        <end position="25"/>
    </location>
</feature>
<evidence type="ECO:0000313" key="4">
    <source>
        <dbReference type="Proteomes" id="UP000515917"/>
    </source>
</evidence>
<evidence type="ECO:0000256" key="1">
    <source>
        <dbReference type="SAM" id="Phobius"/>
    </source>
</evidence>
<proteinExistence type="predicted"/>
<reference evidence="3 4" key="1">
    <citation type="submission" date="2018-01" db="EMBL/GenBank/DDBJ databases">
        <title>Genome sequence of Iodobacter sp. strain PCH194 isolated from Indian Trans-Himalaya.</title>
        <authorList>
            <person name="Kumar V."/>
            <person name="Thakur V."/>
            <person name="Kumar S."/>
            <person name="Singh D."/>
        </authorList>
    </citation>
    <scope>NUCLEOTIDE SEQUENCE [LARGE SCALE GENOMIC DNA]</scope>
    <source>
        <strain evidence="3 4">PCH194</strain>
    </source>
</reference>
<keyword evidence="1" id="KW-0472">Membrane</keyword>
<dbReference type="InterPro" id="IPR006976">
    <property type="entry name" value="VanZ-like"/>
</dbReference>
<dbReference type="Proteomes" id="UP000515917">
    <property type="component" value="Chromosome"/>
</dbReference>
<keyword evidence="1" id="KW-0812">Transmembrane</keyword>
<keyword evidence="4" id="KW-1185">Reference proteome</keyword>
<gene>
    <name evidence="3" type="ORF">C1H71_05805</name>
</gene>
<dbReference type="Pfam" id="PF04892">
    <property type="entry name" value="VanZ"/>
    <property type="match status" value="1"/>
</dbReference>
<keyword evidence="1" id="KW-1133">Transmembrane helix</keyword>
<feature type="transmembrane region" description="Helical" evidence="1">
    <location>
        <begin position="88"/>
        <end position="107"/>
    </location>
</feature>
<dbReference type="RefSeq" id="WP_130105715.1">
    <property type="nucleotide sequence ID" value="NZ_CP025781.1"/>
</dbReference>
<protein>
    <recommendedName>
        <fullName evidence="2">VanZ-like domain-containing protein</fullName>
    </recommendedName>
</protein>
<accession>A0A7G3G7I9</accession>
<feature type="domain" description="VanZ-like" evidence="2">
    <location>
        <begin position="34"/>
        <end position="102"/>
    </location>
</feature>
<dbReference type="KEGG" id="ifl:C1H71_05805"/>
<evidence type="ECO:0000313" key="3">
    <source>
        <dbReference type="EMBL" id="QBC43109.1"/>
    </source>
</evidence>
<feature type="transmembrane region" description="Helical" evidence="1">
    <location>
        <begin position="37"/>
        <end position="54"/>
    </location>
</feature>
<dbReference type="AlphaFoldDB" id="A0A7G3G7I9"/>
<name>A0A7G3G7I9_9NEIS</name>
<organism evidence="3 4">
    <name type="scientific">Iodobacter fluviatilis</name>
    <dbReference type="NCBI Taxonomy" id="537"/>
    <lineage>
        <taxon>Bacteria</taxon>
        <taxon>Pseudomonadati</taxon>
        <taxon>Pseudomonadota</taxon>
        <taxon>Betaproteobacteria</taxon>
        <taxon>Neisseriales</taxon>
        <taxon>Chitinibacteraceae</taxon>
        <taxon>Iodobacter</taxon>
    </lineage>
</organism>
<sequence>MGESLLNGVLISSTIITIIVGSFYNLQQYSPVKNDKVIHFIAYFFLSLLIAPYFTYTKTFIILFLMGTSIEILQPLTGRKCCIYDQLANTTGIISSMTLLYVWGAFFGNH</sequence>